<dbReference type="GO" id="GO:0005794">
    <property type="term" value="C:Golgi apparatus"/>
    <property type="evidence" value="ECO:0007669"/>
    <property type="project" value="TreeGrafter"/>
</dbReference>
<protein>
    <submittedName>
        <fullName evidence="3">Protein trichome birefringence-like 19</fullName>
    </submittedName>
</protein>
<dbReference type="InterPro" id="IPR029962">
    <property type="entry name" value="TBL"/>
</dbReference>
<accession>A0A3L6RQT9</accession>
<evidence type="ECO:0000259" key="2">
    <source>
        <dbReference type="Pfam" id="PF14416"/>
    </source>
</evidence>
<comment type="caution">
    <text evidence="3">The sequence shown here is derived from an EMBL/GenBank/DDBJ whole genome shotgun (WGS) entry which is preliminary data.</text>
</comment>
<gene>
    <name evidence="3" type="ORF">C2845_PM11G27190</name>
</gene>
<dbReference type="PANTHER" id="PTHR32285">
    <property type="entry name" value="PROTEIN TRICHOME BIREFRINGENCE-LIKE 9-RELATED"/>
    <property type="match status" value="1"/>
</dbReference>
<keyword evidence="4" id="KW-1185">Reference proteome</keyword>
<dbReference type="InterPro" id="IPR025846">
    <property type="entry name" value="TBL_N"/>
</dbReference>
<sequence length="162" mass="17422">MKPQKSSPSSPRKLSVAVATPILVLLALAVVSLYDFSFAANGYQYIRRASSASSSSSKSSPPTNTSSPSTAPATSSSSSAASPTTNSSSSAATATEACDLTRGQWVPDDKPPYYTNLTCPFIDDLQNCMRFGKPSLEFMRWRWQPDGCDLPRASTRRGSWRP</sequence>
<dbReference type="Proteomes" id="UP000275267">
    <property type="component" value="Unassembled WGS sequence"/>
</dbReference>
<dbReference type="STRING" id="4540.A0A3L6RQT9"/>
<name>A0A3L6RQT9_PANMI</name>
<evidence type="ECO:0000256" key="1">
    <source>
        <dbReference type="SAM" id="MobiDB-lite"/>
    </source>
</evidence>
<dbReference type="EMBL" id="PQIB02000007">
    <property type="protein sequence ID" value="RLN07750.1"/>
    <property type="molecule type" value="Genomic_DNA"/>
</dbReference>
<evidence type="ECO:0000313" key="3">
    <source>
        <dbReference type="EMBL" id="RLN07750.1"/>
    </source>
</evidence>
<feature type="domain" description="Trichome birefringence-like N-terminal" evidence="2">
    <location>
        <begin position="97"/>
        <end position="149"/>
    </location>
</feature>
<organism evidence="3 4">
    <name type="scientific">Panicum miliaceum</name>
    <name type="common">Proso millet</name>
    <name type="synonym">Broomcorn millet</name>
    <dbReference type="NCBI Taxonomy" id="4540"/>
    <lineage>
        <taxon>Eukaryota</taxon>
        <taxon>Viridiplantae</taxon>
        <taxon>Streptophyta</taxon>
        <taxon>Embryophyta</taxon>
        <taxon>Tracheophyta</taxon>
        <taxon>Spermatophyta</taxon>
        <taxon>Magnoliopsida</taxon>
        <taxon>Liliopsida</taxon>
        <taxon>Poales</taxon>
        <taxon>Poaceae</taxon>
        <taxon>PACMAD clade</taxon>
        <taxon>Panicoideae</taxon>
        <taxon>Panicodae</taxon>
        <taxon>Paniceae</taxon>
        <taxon>Panicinae</taxon>
        <taxon>Panicum</taxon>
        <taxon>Panicum sect. Panicum</taxon>
    </lineage>
</organism>
<feature type="region of interest" description="Disordered" evidence="1">
    <location>
        <begin position="51"/>
        <end position="93"/>
    </location>
</feature>
<dbReference type="GO" id="GO:0016413">
    <property type="term" value="F:O-acetyltransferase activity"/>
    <property type="evidence" value="ECO:0007669"/>
    <property type="project" value="InterPro"/>
</dbReference>
<reference evidence="4" key="1">
    <citation type="journal article" date="2019" name="Nat. Commun.">
        <title>The genome of broomcorn millet.</title>
        <authorList>
            <person name="Zou C."/>
            <person name="Miki D."/>
            <person name="Li D."/>
            <person name="Tang Q."/>
            <person name="Xiao L."/>
            <person name="Rajput S."/>
            <person name="Deng P."/>
            <person name="Jia W."/>
            <person name="Huang R."/>
            <person name="Zhang M."/>
            <person name="Sun Y."/>
            <person name="Hu J."/>
            <person name="Fu X."/>
            <person name="Schnable P.S."/>
            <person name="Li F."/>
            <person name="Zhang H."/>
            <person name="Feng B."/>
            <person name="Zhu X."/>
            <person name="Liu R."/>
            <person name="Schnable J.C."/>
            <person name="Zhu J.-K."/>
            <person name="Zhang H."/>
        </authorList>
    </citation>
    <scope>NUCLEOTIDE SEQUENCE [LARGE SCALE GENOMIC DNA]</scope>
</reference>
<evidence type="ECO:0000313" key="4">
    <source>
        <dbReference type="Proteomes" id="UP000275267"/>
    </source>
</evidence>
<proteinExistence type="predicted"/>
<dbReference type="OrthoDB" id="784520at2759"/>
<dbReference type="AlphaFoldDB" id="A0A3L6RQT9"/>
<dbReference type="PANTHER" id="PTHR32285:SF268">
    <property type="entry name" value="TRICHOME BIREFRINGENCE-LIKE N-TERMINAL DOMAIN-CONTAINING PROTEIN"/>
    <property type="match status" value="1"/>
</dbReference>
<dbReference type="Pfam" id="PF14416">
    <property type="entry name" value="PMR5N"/>
    <property type="match status" value="1"/>
</dbReference>